<comment type="catalytic activity">
    <reaction evidence="1">
        <text>ATP + protein L-histidine = ADP + protein N-phospho-L-histidine.</text>
        <dbReference type="EC" id="2.7.13.3"/>
    </reaction>
</comment>
<dbReference type="SUPFAM" id="SSF55874">
    <property type="entry name" value="ATPase domain of HSP90 chaperone/DNA topoisomerase II/histidine kinase"/>
    <property type="match status" value="1"/>
</dbReference>
<feature type="transmembrane region" description="Helical" evidence="10">
    <location>
        <begin position="23"/>
        <end position="44"/>
    </location>
</feature>
<reference evidence="12 13" key="1">
    <citation type="submission" date="2020-08" db="EMBL/GenBank/DDBJ databases">
        <title>Genomic Encyclopedia of Type Strains, Phase IV (KMG-IV): sequencing the most valuable type-strain genomes for metagenomic binning, comparative biology and taxonomic classification.</title>
        <authorList>
            <person name="Goeker M."/>
        </authorList>
    </citation>
    <scope>NUCLEOTIDE SEQUENCE [LARGE SCALE GENOMIC DNA]</scope>
    <source>
        <strain evidence="12 13">DSM 27026</strain>
    </source>
</reference>
<keyword evidence="13" id="KW-1185">Reference proteome</keyword>
<dbReference type="InterPro" id="IPR036097">
    <property type="entry name" value="HisK_dim/P_sf"/>
</dbReference>
<evidence type="ECO:0000256" key="10">
    <source>
        <dbReference type="SAM" id="Phobius"/>
    </source>
</evidence>
<evidence type="ECO:0000313" key="12">
    <source>
        <dbReference type="EMBL" id="MBB5372499.1"/>
    </source>
</evidence>
<evidence type="ECO:0000259" key="11">
    <source>
        <dbReference type="PROSITE" id="PS50109"/>
    </source>
</evidence>
<dbReference type="GO" id="GO:0005524">
    <property type="term" value="F:ATP binding"/>
    <property type="evidence" value="ECO:0007669"/>
    <property type="project" value="UniProtKB-KW"/>
</dbReference>
<dbReference type="Proteomes" id="UP000553706">
    <property type="component" value="Unassembled WGS sequence"/>
</dbReference>
<dbReference type="InterPro" id="IPR003661">
    <property type="entry name" value="HisK_dim/P_dom"/>
</dbReference>
<sequence>MNPAPRPNQPKFELFGDTLSGRVLWLTVAIILIIELVVMLPGLGRERQAWLWDRIAHAHLATYPLAQSGATLSPQAQDSLLSFALDDEIILKEPGQPPLTLRTTRPIPPIDRSAVLTDETLWYSTWRAVIHLAGLGGREMQIIAPSPLQPGAVLEVTVNETPLDADLHAHAEHAFTVTVIMALVTGLLIFAVLDRLLVRPMRIITTSIINFREDPEQESASDLSWLANRPEDEISGAARELKSMQDEMRAALWRNARLAAVGTSVAKISHDLRNILSSALLVSDRLESINDPAVQRASRTLVSAVERSAQLVTRTVDFAREGPPPVVRSAVPLHDLVDEAALVVAPVNSGVAIRNEVPAPLVLSLDSGQIYRVLVNLMRNAAEAGCKTITVSTESRGGVTRMRVADDGPGLPLRVQDRLFQPFTSSGRYGGTGLGLAIARDLIRAHGGDLVLEETGPRGTVFAMDLTISETQI</sequence>
<dbReference type="GO" id="GO:0005886">
    <property type="term" value="C:plasma membrane"/>
    <property type="evidence" value="ECO:0007669"/>
    <property type="project" value="UniProtKB-SubCell"/>
</dbReference>
<dbReference type="PRINTS" id="PR00344">
    <property type="entry name" value="BCTRLSENSOR"/>
</dbReference>
<dbReference type="PANTHER" id="PTHR44936">
    <property type="entry name" value="SENSOR PROTEIN CREC"/>
    <property type="match status" value="1"/>
</dbReference>
<dbReference type="PROSITE" id="PS50109">
    <property type="entry name" value="HIS_KIN"/>
    <property type="match status" value="1"/>
</dbReference>
<dbReference type="SUPFAM" id="SSF47384">
    <property type="entry name" value="Homodimeric domain of signal transducing histidine kinase"/>
    <property type="match status" value="1"/>
</dbReference>
<dbReference type="Pfam" id="PF02518">
    <property type="entry name" value="HATPase_c"/>
    <property type="match status" value="1"/>
</dbReference>
<evidence type="ECO:0000256" key="8">
    <source>
        <dbReference type="ARBA" id="ARBA00022777"/>
    </source>
</evidence>
<dbReference type="SMART" id="SM00387">
    <property type="entry name" value="HATPase_c"/>
    <property type="match status" value="1"/>
</dbReference>
<evidence type="ECO:0000256" key="9">
    <source>
        <dbReference type="ARBA" id="ARBA00022840"/>
    </source>
</evidence>
<keyword evidence="10" id="KW-0812">Transmembrane</keyword>
<dbReference type="GO" id="GO:0000155">
    <property type="term" value="F:phosphorelay sensor kinase activity"/>
    <property type="evidence" value="ECO:0007669"/>
    <property type="project" value="InterPro"/>
</dbReference>
<evidence type="ECO:0000256" key="3">
    <source>
        <dbReference type="ARBA" id="ARBA00012438"/>
    </source>
</evidence>
<evidence type="ECO:0000256" key="7">
    <source>
        <dbReference type="ARBA" id="ARBA00022741"/>
    </source>
</evidence>
<feature type="domain" description="Histidine kinase" evidence="11">
    <location>
        <begin position="267"/>
        <end position="470"/>
    </location>
</feature>
<dbReference type="PANTHER" id="PTHR44936:SF10">
    <property type="entry name" value="SENSOR PROTEIN RSTB"/>
    <property type="match status" value="1"/>
</dbReference>
<accession>A0A840VJR7</accession>
<evidence type="ECO:0000256" key="2">
    <source>
        <dbReference type="ARBA" id="ARBA00004651"/>
    </source>
</evidence>
<dbReference type="InterPro" id="IPR005467">
    <property type="entry name" value="His_kinase_dom"/>
</dbReference>
<evidence type="ECO:0000256" key="4">
    <source>
        <dbReference type="ARBA" id="ARBA00022475"/>
    </source>
</evidence>
<evidence type="ECO:0000313" key="13">
    <source>
        <dbReference type="Proteomes" id="UP000553706"/>
    </source>
</evidence>
<dbReference type="AlphaFoldDB" id="A0A840VJR7"/>
<feature type="transmembrane region" description="Helical" evidence="10">
    <location>
        <begin position="174"/>
        <end position="193"/>
    </location>
</feature>
<evidence type="ECO:0000256" key="6">
    <source>
        <dbReference type="ARBA" id="ARBA00022679"/>
    </source>
</evidence>
<keyword evidence="10" id="KW-1133">Transmembrane helix</keyword>
<organism evidence="12 13">
    <name type="scientific">Acidocella aromatica</name>
    <dbReference type="NCBI Taxonomy" id="1303579"/>
    <lineage>
        <taxon>Bacteria</taxon>
        <taxon>Pseudomonadati</taxon>
        <taxon>Pseudomonadota</taxon>
        <taxon>Alphaproteobacteria</taxon>
        <taxon>Acetobacterales</taxon>
        <taxon>Acidocellaceae</taxon>
        <taxon>Acidocella</taxon>
    </lineage>
</organism>
<dbReference type="InterPro" id="IPR004358">
    <property type="entry name" value="Sig_transdc_His_kin-like_C"/>
</dbReference>
<keyword evidence="6" id="KW-0808">Transferase</keyword>
<dbReference type="CDD" id="cd00082">
    <property type="entry name" value="HisKA"/>
    <property type="match status" value="1"/>
</dbReference>
<dbReference type="CDD" id="cd00075">
    <property type="entry name" value="HATPase"/>
    <property type="match status" value="1"/>
</dbReference>
<dbReference type="EC" id="2.7.13.3" evidence="3"/>
<proteinExistence type="predicted"/>
<comment type="subcellular location">
    <subcellularLocation>
        <location evidence="2">Cell membrane</location>
        <topology evidence="2">Multi-pass membrane protein</topology>
    </subcellularLocation>
</comment>
<dbReference type="Gene3D" id="1.10.287.130">
    <property type="match status" value="1"/>
</dbReference>
<keyword evidence="8 12" id="KW-0418">Kinase</keyword>
<dbReference type="RefSeq" id="WP_183265519.1">
    <property type="nucleotide sequence ID" value="NZ_JACHFJ010000002.1"/>
</dbReference>
<dbReference type="EMBL" id="JACHFJ010000002">
    <property type="protein sequence ID" value="MBB5372499.1"/>
    <property type="molecule type" value="Genomic_DNA"/>
</dbReference>
<keyword evidence="4" id="KW-1003">Cell membrane</keyword>
<protein>
    <recommendedName>
        <fullName evidence="3">histidine kinase</fullName>
        <ecNumber evidence="3">2.7.13.3</ecNumber>
    </recommendedName>
</protein>
<keyword evidence="5" id="KW-0597">Phosphoprotein</keyword>
<dbReference type="SMART" id="SM00388">
    <property type="entry name" value="HisKA"/>
    <property type="match status" value="1"/>
</dbReference>
<dbReference type="InterPro" id="IPR036890">
    <property type="entry name" value="HATPase_C_sf"/>
</dbReference>
<keyword evidence="10" id="KW-0472">Membrane</keyword>
<comment type="caution">
    <text evidence="12">The sequence shown here is derived from an EMBL/GenBank/DDBJ whole genome shotgun (WGS) entry which is preliminary data.</text>
</comment>
<name>A0A840VJR7_9PROT</name>
<keyword evidence="7" id="KW-0547">Nucleotide-binding</keyword>
<evidence type="ECO:0000256" key="5">
    <source>
        <dbReference type="ARBA" id="ARBA00022553"/>
    </source>
</evidence>
<evidence type="ECO:0000256" key="1">
    <source>
        <dbReference type="ARBA" id="ARBA00000085"/>
    </source>
</evidence>
<dbReference type="InterPro" id="IPR050980">
    <property type="entry name" value="2C_sensor_his_kinase"/>
</dbReference>
<keyword evidence="9" id="KW-0067">ATP-binding</keyword>
<dbReference type="InterPro" id="IPR003594">
    <property type="entry name" value="HATPase_dom"/>
</dbReference>
<gene>
    <name evidence="12" type="ORF">HNP71_000737</name>
</gene>
<dbReference type="Gene3D" id="3.30.565.10">
    <property type="entry name" value="Histidine kinase-like ATPase, C-terminal domain"/>
    <property type="match status" value="1"/>
</dbReference>